<evidence type="ECO:0000313" key="2">
    <source>
        <dbReference type="EMBL" id="CAF0891123.1"/>
    </source>
</evidence>
<dbReference type="PANTHER" id="PTHR10024:SF348">
    <property type="entry name" value="SYNAPTOTAGMIN-17"/>
    <property type="match status" value="1"/>
</dbReference>
<proteinExistence type="predicted"/>
<accession>A0A813YZV5</accession>
<dbReference type="AlphaFoldDB" id="A0A813YZV5"/>
<dbReference type="GO" id="GO:0030276">
    <property type="term" value="F:clathrin binding"/>
    <property type="evidence" value="ECO:0007669"/>
    <property type="project" value="TreeGrafter"/>
</dbReference>
<dbReference type="GO" id="GO:0070382">
    <property type="term" value="C:exocytic vesicle"/>
    <property type="evidence" value="ECO:0007669"/>
    <property type="project" value="TreeGrafter"/>
</dbReference>
<sequence>MSDINMINNTQEEDYLDRLSYILPWQRPLTSFERLLIVFIVAAFVSIVGCILLCLVCFRSSLRRKYCSKNKLNTEQHNLINTISRKNIAVIPSSPPSYESIVKADDILDFNKLSKSPYLYLVRKSSNGTVSDTDGSKSCDNNDYLASLNENTRRTRSARSSLSNTDTLATITNTYPLGPYAQINVEIEINIIENLLKIHLTNGENFLRHPIFDEQTEYFIRIQLLNNNTLKKFSDERKKHRSSLPLNIWKKQQEKTTKNLSRTSNDTLLCDQDIQFQFNRNDITLTTLRFLLFCADRSGFQDLMFEALIRLNPSMIPKYQQIIEFKNLPQINFGEIFLGISYLPTSERFTININKLRYFCKIDKEKKIDVRLTITLFHNGRRFFQKKIPLTLNDSSLIDYEIKDTITENIPQNDIHSVYVHVEFNSKDNSFISSSSIILGERTRYESDWQKMLEYARQTHQRWYPFLG</sequence>
<evidence type="ECO:0000313" key="4">
    <source>
        <dbReference type="Proteomes" id="UP000663854"/>
    </source>
</evidence>
<evidence type="ECO:0000313" key="3">
    <source>
        <dbReference type="EMBL" id="CAF1268049.1"/>
    </source>
</evidence>
<dbReference type="GO" id="GO:0005886">
    <property type="term" value="C:plasma membrane"/>
    <property type="evidence" value="ECO:0007669"/>
    <property type="project" value="TreeGrafter"/>
</dbReference>
<keyword evidence="5" id="KW-1185">Reference proteome</keyword>
<keyword evidence="1" id="KW-0472">Membrane</keyword>
<keyword evidence="1" id="KW-0812">Transmembrane</keyword>
<dbReference type="PANTHER" id="PTHR10024">
    <property type="entry name" value="SYNAPTOTAGMIN"/>
    <property type="match status" value="1"/>
</dbReference>
<dbReference type="GO" id="GO:0000149">
    <property type="term" value="F:SNARE binding"/>
    <property type="evidence" value="ECO:0007669"/>
    <property type="project" value="TreeGrafter"/>
</dbReference>
<feature type="transmembrane region" description="Helical" evidence="1">
    <location>
        <begin position="35"/>
        <end position="58"/>
    </location>
</feature>
<reference evidence="2" key="1">
    <citation type="submission" date="2021-02" db="EMBL/GenBank/DDBJ databases">
        <authorList>
            <person name="Nowell W R."/>
        </authorList>
    </citation>
    <scope>NUCLEOTIDE SEQUENCE</scope>
</reference>
<dbReference type="GO" id="GO:0001786">
    <property type="term" value="F:phosphatidylserine binding"/>
    <property type="evidence" value="ECO:0007669"/>
    <property type="project" value="TreeGrafter"/>
</dbReference>
<evidence type="ECO:0000313" key="5">
    <source>
        <dbReference type="Proteomes" id="UP000663870"/>
    </source>
</evidence>
<dbReference type="InterPro" id="IPR035892">
    <property type="entry name" value="C2_domain_sf"/>
</dbReference>
<dbReference type="GO" id="GO:0017156">
    <property type="term" value="P:calcium-ion regulated exocytosis"/>
    <property type="evidence" value="ECO:0007669"/>
    <property type="project" value="TreeGrafter"/>
</dbReference>
<dbReference type="Proteomes" id="UP000663854">
    <property type="component" value="Unassembled WGS sequence"/>
</dbReference>
<name>A0A813YZV5_9BILA</name>
<evidence type="ECO:0000256" key="1">
    <source>
        <dbReference type="SAM" id="Phobius"/>
    </source>
</evidence>
<keyword evidence="1" id="KW-1133">Transmembrane helix</keyword>
<protein>
    <submittedName>
        <fullName evidence="2">Uncharacterized protein</fullName>
    </submittedName>
</protein>
<comment type="caution">
    <text evidence="2">The sequence shown here is derived from an EMBL/GenBank/DDBJ whole genome shotgun (WGS) entry which is preliminary data.</text>
</comment>
<gene>
    <name evidence="3" type="ORF">JXQ802_LOCUS27840</name>
    <name evidence="2" type="ORF">PYM288_LOCUS9027</name>
</gene>
<organism evidence="2 4">
    <name type="scientific">Rotaria sordida</name>
    <dbReference type="NCBI Taxonomy" id="392033"/>
    <lineage>
        <taxon>Eukaryota</taxon>
        <taxon>Metazoa</taxon>
        <taxon>Spiralia</taxon>
        <taxon>Gnathifera</taxon>
        <taxon>Rotifera</taxon>
        <taxon>Eurotatoria</taxon>
        <taxon>Bdelloidea</taxon>
        <taxon>Philodinida</taxon>
        <taxon>Philodinidae</taxon>
        <taxon>Rotaria</taxon>
    </lineage>
</organism>
<dbReference type="EMBL" id="CAJNOL010001024">
    <property type="protein sequence ID" value="CAF1268049.1"/>
    <property type="molecule type" value="Genomic_DNA"/>
</dbReference>
<dbReference type="GO" id="GO:0005544">
    <property type="term" value="F:calcium-dependent phospholipid binding"/>
    <property type="evidence" value="ECO:0007669"/>
    <property type="project" value="TreeGrafter"/>
</dbReference>
<dbReference type="Gene3D" id="2.60.40.150">
    <property type="entry name" value="C2 domain"/>
    <property type="match status" value="1"/>
</dbReference>
<dbReference type="Proteomes" id="UP000663870">
    <property type="component" value="Unassembled WGS sequence"/>
</dbReference>
<dbReference type="GO" id="GO:0005509">
    <property type="term" value="F:calcium ion binding"/>
    <property type="evidence" value="ECO:0007669"/>
    <property type="project" value="TreeGrafter"/>
</dbReference>
<dbReference type="EMBL" id="CAJNOH010000126">
    <property type="protein sequence ID" value="CAF0891123.1"/>
    <property type="molecule type" value="Genomic_DNA"/>
</dbReference>